<dbReference type="Proteomes" id="UP000799444">
    <property type="component" value="Unassembled WGS sequence"/>
</dbReference>
<gene>
    <name evidence="2" type="ORF">EJ04DRAFT_579811</name>
</gene>
<dbReference type="OrthoDB" id="5278907at2759"/>
<proteinExistence type="predicted"/>
<evidence type="ECO:0000313" key="2">
    <source>
        <dbReference type="EMBL" id="KAF2730481.1"/>
    </source>
</evidence>
<evidence type="ECO:0000313" key="3">
    <source>
        <dbReference type="Proteomes" id="UP000799444"/>
    </source>
</evidence>
<feature type="region of interest" description="Disordered" evidence="1">
    <location>
        <begin position="169"/>
        <end position="197"/>
    </location>
</feature>
<name>A0A9P4QT72_9PLEO</name>
<comment type="caution">
    <text evidence="2">The sequence shown here is derived from an EMBL/GenBank/DDBJ whole genome shotgun (WGS) entry which is preliminary data.</text>
</comment>
<feature type="region of interest" description="Disordered" evidence="1">
    <location>
        <begin position="133"/>
        <end position="156"/>
    </location>
</feature>
<dbReference type="EMBL" id="ML996216">
    <property type="protein sequence ID" value="KAF2730481.1"/>
    <property type="molecule type" value="Genomic_DNA"/>
</dbReference>
<reference evidence="2" key="1">
    <citation type="journal article" date="2020" name="Stud. Mycol.">
        <title>101 Dothideomycetes genomes: a test case for predicting lifestyles and emergence of pathogens.</title>
        <authorList>
            <person name="Haridas S."/>
            <person name="Albert R."/>
            <person name="Binder M."/>
            <person name="Bloem J."/>
            <person name="Labutti K."/>
            <person name="Salamov A."/>
            <person name="Andreopoulos B."/>
            <person name="Baker S."/>
            <person name="Barry K."/>
            <person name="Bills G."/>
            <person name="Bluhm B."/>
            <person name="Cannon C."/>
            <person name="Castanera R."/>
            <person name="Culley D."/>
            <person name="Daum C."/>
            <person name="Ezra D."/>
            <person name="Gonzalez J."/>
            <person name="Henrissat B."/>
            <person name="Kuo A."/>
            <person name="Liang C."/>
            <person name="Lipzen A."/>
            <person name="Lutzoni F."/>
            <person name="Magnuson J."/>
            <person name="Mondo S."/>
            <person name="Nolan M."/>
            <person name="Ohm R."/>
            <person name="Pangilinan J."/>
            <person name="Park H.-J."/>
            <person name="Ramirez L."/>
            <person name="Alfaro M."/>
            <person name="Sun H."/>
            <person name="Tritt A."/>
            <person name="Yoshinaga Y."/>
            <person name="Zwiers L.-H."/>
            <person name="Turgeon B."/>
            <person name="Goodwin S."/>
            <person name="Spatafora J."/>
            <person name="Crous P."/>
            <person name="Grigoriev I."/>
        </authorList>
    </citation>
    <scope>NUCLEOTIDE SEQUENCE</scope>
    <source>
        <strain evidence="2">CBS 125425</strain>
    </source>
</reference>
<sequence>MSNFLARLFTRTPRPSPLPPFDFARNPYRAKKSWPPNLKALTDKQQFRLERKWKRRNLLKSTRPRWNRWIKIVQWTIISSVVAYGVLWYDFPEVDNGLVKRREGEEREVPFERLRRWFWGSLGLEGFWSERTEVATRSSPSAPGRYRRPREGEAGMGWGEEGRVVLVGAAGTEREREPEPGREGQKRGEGRPRAGDA</sequence>
<protein>
    <submittedName>
        <fullName evidence="2">Uncharacterized protein</fullName>
    </submittedName>
</protein>
<evidence type="ECO:0000256" key="1">
    <source>
        <dbReference type="SAM" id="MobiDB-lite"/>
    </source>
</evidence>
<accession>A0A9P4QT72</accession>
<dbReference type="AlphaFoldDB" id="A0A9P4QT72"/>
<keyword evidence="3" id="KW-1185">Reference proteome</keyword>
<feature type="compositionally biased region" description="Basic and acidic residues" evidence="1">
    <location>
        <begin position="172"/>
        <end position="197"/>
    </location>
</feature>
<organism evidence="2 3">
    <name type="scientific">Polyplosphaeria fusca</name>
    <dbReference type="NCBI Taxonomy" id="682080"/>
    <lineage>
        <taxon>Eukaryota</taxon>
        <taxon>Fungi</taxon>
        <taxon>Dikarya</taxon>
        <taxon>Ascomycota</taxon>
        <taxon>Pezizomycotina</taxon>
        <taxon>Dothideomycetes</taxon>
        <taxon>Pleosporomycetidae</taxon>
        <taxon>Pleosporales</taxon>
        <taxon>Tetraplosphaeriaceae</taxon>
        <taxon>Polyplosphaeria</taxon>
    </lineage>
</organism>